<organism evidence="1 2">
    <name type="scientific">Virgisporangium aurantiacum</name>
    <dbReference type="NCBI Taxonomy" id="175570"/>
    <lineage>
        <taxon>Bacteria</taxon>
        <taxon>Bacillati</taxon>
        <taxon>Actinomycetota</taxon>
        <taxon>Actinomycetes</taxon>
        <taxon>Micromonosporales</taxon>
        <taxon>Micromonosporaceae</taxon>
        <taxon>Virgisporangium</taxon>
    </lineage>
</organism>
<dbReference type="AlphaFoldDB" id="A0A8J4E3P0"/>
<dbReference type="EMBL" id="BOPG01000050">
    <property type="protein sequence ID" value="GIJ60249.1"/>
    <property type="molecule type" value="Genomic_DNA"/>
</dbReference>
<dbReference type="Proteomes" id="UP000612585">
    <property type="component" value="Unassembled WGS sequence"/>
</dbReference>
<proteinExistence type="predicted"/>
<gene>
    <name evidence="1" type="ORF">Vau01_077650</name>
</gene>
<name>A0A8J4E3P0_9ACTN</name>
<evidence type="ECO:0008006" key="3">
    <source>
        <dbReference type="Google" id="ProtNLM"/>
    </source>
</evidence>
<dbReference type="Gene3D" id="1.50.10.20">
    <property type="match status" value="1"/>
</dbReference>
<evidence type="ECO:0000313" key="1">
    <source>
        <dbReference type="EMBL" id="GIJ60249.1"/>
    </source>
</evidence>
<sequence>MHASIVEKLLASDEPSVRWKVRTHVLGEDDDPDLREEIRRSDRVRRLLAPCGSANVYAKWQGAQWALAALADLGYPPGDPALRPLRDRVLDTWLDPSFYVEFEATAKAGVYRRRGVPVMRGRYRRCASQQGNALWFLHVLGLADDRCAALAERLLHWQWPDGGWNCDKNPAAATSSFAETLLPMRGLAAHGETAAARRAAEVLLARRLAYRISTGDLIRPEYAKLHYPLYWHYDVLGGLKAVAGAGFIGDARSADALDLLESLRVADGWPAHARYYRVSTEIALHNDCVDWGGTSTRRANPWVTADALTVLRAAGRLRL</sequence>
<dbReference type="InterPro" id="IPR008930">
    <property type="entry name" value="Terpenoid_cyclase/PrenylTrfase"/>
</dbReference>
<accession>A0A8J4E3P0</accession>
<keyword evidence="2" id="KW-1185">Reference proteome</keyword>
<comment type="caution">
    <text evidence="1">The sequence shown here is derived from an EMBL/GenBank/DDBJ whole genome shotgun (WGS) entry which is preliminary data.</text>
</comment>
<dbReference type="SUPFAM" id="SSF48239">
    <property type="entry name" value="Terpenoid cyclases/Protein prenyltransferases"/>
    <property type="match status" value="1"/>
</dbReference>
<dbReference type="RefSeq" id="WP_204004250.1">
    <property type="nucleotide sequence ID" value="NZ_BOPG01000050.1"/>
</dbReference>
<reference evidence="1" key="1">
    <citation type="submission" date="2021-01" db="EMBL/GenBank/DDBJ databases">
        <title>Whole genome shotgun sequence of Virgisporangium aurantiacum NBRC 16421.</title>
        <authorList>
            <person name="Komaki H."/>
            <person name="Tamura T."/>
        </authorList>
    </citation>
    <scope>NUCLEOTIDE SEQUENCE</scope>
    <source>
        <strain evidence="1">NBRC 16421</strain>
    </source>
</reference>
<evidence type="ECO:0000313" key="2">
    <source>
        <dbReference type="Proteomes" id="UP000612585"/>
    </source>
</evidence>
<protein>
    <recommendedName>
        <fullName evidence="3">Prenyltransferase</fullName>
    </recommendedName>
</protein>